<evidence type="ECO:0000256" key="1">
    <source>
        <dbReference type="ARBA" id="ARBA00022801"/>
    </source>
</evidence>
<dbReference type="AlphaFoldDB" id="A0A5C5VYB7"/>
<dbReference type="InterPro" id="IPR015910">
    <property type="entry name" value="I/U_nuclsd_hydro_CS"/>
</dbReference>
<keyword evidence="2 4" id="KW-0326">Glycosidase</keyword>
<organism evidence="4 5">
    <name type="scientific">Botrimarina hoheduenensis</name>
    <dbReference type="NCBI Taxonomy" id="2528000"/>
    <lineage>
        <taxon>Bacteria</taxon>
        <taxon>Pseudomonadati</taxon>
        <taxon>Planctomycetota</taxon>
        <taxon>Planctomycetia</taxon>
        <taxon>Pirellulales</taxon>
        <taxon>Lacipirellulaceae</taxon>
        <taxon>Botrimarina</taxon>
    </lineage>
</organism>
<dbReference type="SUPFAM" id="SSF53590">
    <property type="entry name" value="Nucleoside hydrolase"/>
    <property type="match status" value="1"/>
</dbReference>
<protein>
    <submittedName>
        <fullName evidence="4">Pyrimidine-specific ribonucleoside hydrolase RihA</fullName>
        <ecNumber evidence="4">3.2.-.-</ecNumber>
    </submittedName>
</protein>
<dbReference type="PROSITE" id="PS01247">
    <property type="entry name" value="IUNH"/>
    <property type="match status" value="1"/>
</dbReference>
<dbReference type="GO" id="GO:0045437">
    <property type="term" value="F:uridine nucleosidase activity"/>
    <property type="evidence" value="ECO:0007669"/>
    <property type="project" value="UniProtKB-ARBA"/>
</dbReference>
<name>A0A5C5VYB7_9BACT</name>
<dbReference type="PANTHER" id="PTHR12304">
    <property type="entry name" value="INOSINE-URIDINE PREFERRING NUCLEOSIDE HYDROLASE"/>
    <property type="match status" value="1"/>
</dbReference>
<accession>A0A5C5VYB7</accession>
<dbReference type="InterPro" id="IPR036452">
    <property type="entry name" value="Ribo_hydro-like"/>
</dbReference>
<evidence type="ECO:0000259" key="3">
    <source>
        <dbReference type="Pfam" id="PF01156"/>
    </source>
</evidence>
<dbReference type="PANTHER" id="PTHR12304:SF4">
    <property type="entry name" value="URIDINE NUCLEOSIDASE"/>
    <property type="match status" value="1"/>
</dbReference>
<keyword evidence="1 4" id="KW-0378">Hydrolase</keyword>
<dbReference type="RefSeq" id="WP_146574814.1">
    <property type="nucleotide sequence ID" value="NZ_SJPH01000005.1"/>
</dbReference>
<evidence type="ECO:0000313" key="5">
    <source>
        <dbReference type="Proteomes" id="UP000318995"/>
    </source>
</evidence>
<gene>
    <name evidence="4" type="primary">rihA</name>
    <name evidence="4" type="ORF">Pla111_25810</name>
</gene>
<dbReference type="EMBL" id="SJPH01000005">
    <property type="protein sequence ID" value="TWT42943.1"/>
    <property type="molecule type" value="Genomic_DNA"/>
</dbReference>
<dbReference type="InterPro" id="IPR001910">
    <property type="entry name" value="Inosine/uridine_hydrolase_dom"/>
</dbReference>
<evidence type="ECO:0000256" key="2">
    <source>
        <dbReference type="ARBA" id="ARBA00023295"/>
    </source>
</evidence>
<dbReference type="Proteomes" id="UP000318995">
    <property type="component" value="Unassembled WGS sequence"/>
</dbReference>
<sequence>MPRKIILDMDPGVDDAVALCLALADPGLEVVAVTATGGNVGPEQASRNVQAIIERIDPTRWPRIGAADPLQPLRSDARDLHGPNGLAGIELPVAEKANRHASVKVIADEVRNASGEITLISTGPMTNVAAVLTLEPDIARSLRQVIVLGGSVRVGGNATPAAEFNAYCDPGAAREVFQAGASIVVVPLDISEQMVFGYDLLEFVRARTSRTATFLAELLPGFYRAYRERFGMEGVCLHDIAAVLFATNPELFATDLMHGDVETAGELTIGATVFDRRSRPDGKPNLEVAVRVDVAAARNILFRVLENAC</sequence>
<evidence type="ECO:0000313" key="4">
    <source>
        <dbReference type="EMBL" id="TWT42943.1"/>
    </source>
</evidence>
<comment type="caution">
    <text evidence="4">The sequence shown here is derived from an EMBL/GenBank/DDBJ whole genome shotgun (WGS) entry which is preliminary data.</text>
</comment>
<dbReference type="OrthoDB" id="9797882at2"/>
<dbReference type="GO" id="GO:0005829">
    <property type="term" value="C:cytosol"/>
    <property type="evidence" value="ECO:0007669"/>
    <property type="project" value="TreeGrafter"/>
</dbReference>
<dbReference type="InterPro" id="IPR023186">
    <property type="entry name" value="IUNH"/>
</dbReference>
<dbReference type="GO" id="GO:0008477">
    <property type="term" value="F:purine nucleosidase activity"/>
    <property type="evidence" value="ECO:0007669"/>
    <property type="project" value="TreeGrafter"/>
</dbReference>
<dbReference type="Gene3D" id="3.90.245.10">
    <property type="entry name" value="Ribonucleoside hydrolase-like"/>
    <property type="match status" value="1"/>
</dbReference>
<proteinExistence type="predicted"/>
<feature type="domain" description="Inosine/uridine-preferring nucleoside hydrolase" evidence="3">
    <location>
        <begin position="5"/>
        <end position="297"/>
    </location>
</feature>
<dbReference type="GO" id="GO:0006152">
    <property type="term" value="P:purine nucleoside catabolic process"/>
    <property type="evidence" value="ECO:0007669"/>
    <property type="project" value="TreeGrafter"/>
</dbReference>
<keyword evidence="5" id="KW-1185">Reference proteome</keyword>
<reference evidence="4 5" key="1">
    <citation type="submission" date="2019-02" db="EMBL/GenBank/DDBJ databases">
        <title>Deep-cultivation of Planctomycetes and their phenomic and genomic characterization uncovers novel biology.</title>
        <authorList>
            <person name="Wiegand S."/>
            <person name="Jogler M."/>
            <person name="Boedeker C."/>
            <person name="Pinto D."/>
            <person name="Vollmers J."/>
            <person name="Rivas-Marin E."/>
            <person name="Kohn T."/>
            <person name="Peeters S.H."/>
            <person name="Heuer A."/>
            <person name="Rast P."/>
            <person name="Oberbeckmann S."/>
            <person name="Bunk B."/>
            <person name="Jeske O."/>
            <person name="Meyerdierks A."/>
            <person name="Storesund J.E."/>
            <person name="Kallscheuer N."/>
            <person name="Luecker S."/>
            <person name="Lage O.M."/>
            <person name="Pohl T."/>
            <person name="Merkel B.J."/>
            <person name="Hornburger P."/>
            <person name="Mueller R.-W."/>
            <person name="Bruemmer F."/>
            <person name="Labrenz M."/>
            <person name="Spormann A.M."/>
            <person name="Op Den Camp H."/>
            <person name="Overmann J."/>
            <person name="Amann R."/>
            <person name="Jetten M.S.M."/>
            <person name="Mascher T."/>
            <person name="Medema M.H."/>
            <person name="Devos D.P."/>
            <person name="Kaster A.-K."/>
            <person name="Ovreas L."/>
            <person name="Rohde M."/>
            <person name="Galperin M.Y."/>
            <person name="Jogler C."/>
        </authorList>
    </citation>
    <scope>NUCLEOTIDE SEQUENCE [LARGE SCALE GENOMIC DNA]</scope>
    <source>
        <strain evidence="4 5">Pla111</strain>
    </source>
</reference>
<dbReference type="EC" id="3.2.-.-" evidence="4"/>
<dbReference type="Pfam" id="PF01156">
    <property type="entry name" value="IU_nuc_hydro"/>
    <property type="match status" value="1"/>
</dbReference>